<evidence type="ECO:0000313" key="5">
    <source>
        <dbReference type="Proteomes" id="UP001497623"/>
    </source>
</evidence>
<evidence type="ECO:0008006" key="6">
    <source>
        <dbReference type="Google" id="ProtNLM"/>
    </source>
</evidence>
<comment type="caution">
    <text evidence="4">The sequence shown here is derived from an EMBL/GenBank/DDBJ whole genome shotgun (WGS) entry which is preliminary data.</text>
</comment>
<dbReference type="AlphaFoldDB" id="A0AAV2SAI9"/>
<dbReference type="PANTHER" id="PTHR11825">
    <property type="entry name" value="SUBGROUP IIII AMINOTRANSFERASE"/>
    <property type="match status" value="1"/>
</dbReference>
<evidence type="ECO:0000256" key="1">
    <source>
        <dbReference type="ARBA" id="ARBA00001933"/>
    </source>
</evidence>
<protein>
    <recommendedName>
        <fullName evidence="6">Branched-chain-amino-acid aminotransferase</fullName>
    </recommendedName>
</protein>
<keyword evidence="5" id="KW-1185">Reference proteome</keyword>
<dbReference type="Proteomes" id="UP001497623">
    <property type="component" value="Unassembled WGS sequence"/>
</dbReference>
<comment type="similarity">
    <text evidence="2">Belongs to the class-IV pyridoxal-phosphate-dependent aminotransferase family.</text>
</comment>
<feature type="non-terminal residue" evidence="4">
    <location>
        <position position="167"/>
    </location>
</feature>
<dbReference type="GO" id="GO:0009098">
    <property type="term" value="P:L-leucine biosynthetic process"/>
    <property type="evidence" value="ECO:0007669"/>
    <property type="project" value="TreeGrafter"/>
</dbReference>
<dbReference type="GO" id="GO:0004084">
    <property type="term" value="F:branched-chain-amino-acid transaminase activity"/>
    <property type="evidence" value="ECO:0007669"/>
    <property type="project" value="InterPro"/>
</dbReference>
<organism evidence="4 5">
    <name type="scientific">Meganyctiphanes norvegica</name>
    <name type="common">Northern krill</name>
    <name type="synonym">Thysanopoda norvegica</name>
    <dbReference type="NCBI Taxonomy" id="48144"/>
    <lineage>
        <taxon>Eukaryota</taxon>
        <taxon>Metazoa</taxon>
        <taxon>Ecdysozoa</taxon>
        <taxon>Arthropoda</taxon>
        <taxon>Crustacea</taxon>
        <taxon>Multicrustacea</taxon>
        <taxon>Malacostraca</taxon>
        <taxon>Eumalacostraca</taxon>
        <taxon>Eucarida</taxon>
        <taxon>Euphausiacea</taxon>
        <taxon>Euphausiidae</taxon>
        <taxon>Meganyctiphanes</taxon>
    </lineage>
</organism>
<dbReference type="GO" id="GO:0005739">
    <property type="term" value="C:mitochondrion"/>
    <property type="evidence" value="ECO:0007669"/>
    <property type="project" value="TreeGrafter"/>
</dbReference>
<dbReference type="InterPro" id="IPR043131">
    <property type="entry name" value="BCAT-like_N"/>
</dbReference>
<reference evidence="4 5" key="1">
    <citation type="submission" date="2024-05" db="EMBL/GenBank/DDBJ databases">
        <authorList>
            <person name="Wallberg A."/>
        </authorList>
    </citation>
    <scope>NUCLEOTIDE SEQUENCE [LARGE SCALE GENOMIC DNA]</scope>
</reference>
<sequence>MDRLQQQGSRFQSYQATFKASDVEVNLVDPIQAKPKPRKEDLVRGISKGFTDHMLEIEWNEDDGWGKPKISPYHNLQLSPAAKVLHYSQELFEGTKVFRGKDGKIRLFRHEMNFERMNRTAERSALPTFDCLEMKELLRKLVSIEQEWVPHSEDSSLYIRPALIGTE</sequence>
<evidence type="ECO:0000256" key="2">
    <source>
        <dbReference type="ARBA" id="ARBA00009320"/>
    </source>
</evidence>
<dbReference type="SUPFAM" id="SSF56752">
    <property type="entry name" value="D-aminoacid aminotransferase-like PLP-dependent enzymes"/>
    <property type="match status" value="1"/>
</dbReference>
<evidence type="ECO:0000313" key="4">
    <source>
        <dbReference type="EMBL" id="CAL4170308.1"/>
    </source>
</evidence>
<keyword evidence="3" id="KW-0663">Pyridoxal phosphate</keyword>
<proteinExistence type="inferred from homology"/>
<dbReference type="PANTHER" id="PTHR11825:SF44">
    <property type="entry name" value="BRANCHED-CHAIN-AMINO-ACID AMINOTRANSFERASE"/>
    <property type="match status" value="1"/>
</dbReference>
<comment type="cofactor">
    <cofactor evidence="1">
        <name>pyridoxal 5'-phosphate</name>
        <dbReference type="ChEBI" id="CHEBI:597326"/>
    </cofactor>
</comment>
<dbReference type="GO" id="GO:0009099">
    <property type="term" value="P:L-valine biosynthetic process"/>
    <property type="evidence" value="ECO:0007669"/>
    <property type="project" value="TreeGrafter"/>
</dbReference>
<dbReference type="Gene3D" id="3.30.470.10">
    <property type="match status" value="1"/>
</dbReference>
<dbReference type="EMBL" id="CAXKWB010050750">
    <property type="protein sequence ID" value="CAL4170308.1"/>
    <property type="molecule type" value="Genomic_DNA"/>
</dbReference>
<gene>
    <name evidence="4" type="ORF">MNOR_LOCUS33975</name>
</gene>
<name>A0AAV2SAI9_MEGNR</name>
<dbReference type="InterPro" id="IPR005786">
    <property type="entry name" value="B_amino_transII"/>
</dbReference>
<dbReference type="InterPro" id="IPR036038">
    <property type="entry name" value="Aminotransferase-like"/>
</dbReference>
<accession>A0AAV2SAI9</accession>
<evidence type="ECO:0000256" key="3">
    <source>
        <dbReference type="ARBA" id="ARBA00022898"/>
    </source>
</evidence>